<dbReference type="Proteomes" id="UP000050417">
    <property type="component" value="Unassembled WGS sequence"/>
</dbReference>
<dbReference type="InterPro" id="IPR016152">
    <property type="entry name" value="PTrfase/Anion_transptr"/>
</dbReference>
<dbReference type="GO" id="GO:0016301">
    <property type="term" value="F:kinase activity"/>
    <property type="evidence" value="ECO:0007669"/>
    <property type="project" value="UniProtKB-KW"/>
</dbReference>
<keyword evidence="13" id="KW-1185">Reference proteome</keyword>
<dbReference type="AlphaFoldDB" id="A0A0P6XPX6"/>
<dbReference type="Pfam" id="PF00359">
    <property type="entry name" value="PTS_EIIA_2"/>
    <property type="match status" value="1"/>
</dbReference>
<evidence type="ECO:0000256" key="2">
    <source>
        <dbReference type="ARBA" id="ARBA00022448"/>
    </source>
</evidence>
<evidence type="ECO:0000313" key="13">
    <source>
        <dbReference type="Proteomes" id="UP000050417"/>
    </source>
</evidence>
<keyword evidence="3" id="KW-0963">Cytoplasm</keyword>
<keyword evidence="4" id="KW-0597">Phosphoprotein</keyword>
<dbReference type="OrthoDB" id="369398at2"/>
<evidence type="ECO:0000256" key="5">
    <source>
        <dbReference type="ARBA" id="ARBA00022679"/>
    </source>
</evidence>
<keyword evidence="5" id="KW-0808">Transferase</keyword>
<dbReference type="PROSITE" id="PS51094">
    <property type="entry name" value="PTS_EIIA_TYPE_2"/>
    <property type="match status" value="1"/>
</dbReference>
<evidence type="ECO:0000256" key="10">
    <source>
        <dbReference type="ARBA" id="ARBA00042072"/>
    </source>
</evidence>
<dbReference type="STRING" id="1134406.ADN00_05935"/>
<evidence type="ECO:0000256" key="1">
    <source>
        <dbReference type="ARBA" id="ARBA00004496"/>
    </source>
</evidence>
<sequence>MLSKYLSPQAILLQVPVKDWKEAVEMGGALLVDTGKCEPRYVDAMVRAVQDLGPYMVLAPGLSLAHARPEDGALQVGMSIVSLSTPVDFGSEANDPVQLVISFCGIDHSSHIEMLKSLAEFLVVEENQNLLKSSNSIEEILKAFQ</sequence>
<dbReference type="RefSeq" id="WP_075062048.1">
    <property type="nucleotide sequence ID" value="NZ_LGCL01000016.1"/>
</dbReference>
<keyword evidence="7" id="KW-0418">Kinase</keyword>
<name>A0A0P6XPX6_9CHLR</name>
<comment type="subcellular location">
    <subcellularLocation>
        <location evidence="1">Cytoplasm</location>
    </subcellularLocation>
</comment>
<accession>A0A0P6XPX6</accession>
<evidence type="ECO:0000256" key="3">
    <source>
        <dbReference type="ARBA" id="ARBA00022490"/>
    </source>
</evidence>
<reference evidence="12 13" key="1">
    <citation type="submission" date="2015-07" db="EMBL/GenBank/DDBJ databases">
        <title>Genome sequence of Ornatilinea apprima DSM 23815.</title>
        <authorList>
            <person name="Hemp J."/>
            <person name="Ward L.M."/>
            <person name="Pace L.A."/>
            <person name="Fischer W.W."/>
        </authorList>
    </citation>
    <scope>NUCLEOTIDE SEQUENCE [LARGE SCALE GENOMIC DNA]</scope>
    <source>
        <strain evidence="12 13">P3M-1</strain>
    </source>
</reference>
<dbReference type="InterPro" id="IPR051351">
    <property type="entry name" value="Ascorbate-PTS_EIIA_comp"/>
</dbReference>
<keyword evidence="2" id="KW-0813">Transport</keyword>
<evidence type="ECO:0000256" key="8">
    <source>
        <dbReference type="ARBA" id="ARBA00037387"/>
    </source>
</evidence>
<dbReference type="PANTHER" id="PTHR36203">
    <property type="entry name" value="ASCORBATE-SPECIFIC PTS SYSTEM EIIA COMPONENT"/>
    <property type="match status" value="1"/>
</dbReference>
<gene>
    <name evidence="12" type="ORF">ADN00_05935</name>
</gene>
<dbReference type="GO" id="GO:0009401">
    <property type="term" value="P:phosphoenolpyruvate-dependent sugar phosphotransferase system"/>
    <property type="evidence" value="ECO:0007669"/>
    <property type="project" value="UniProtKB-KW"/>
</dbReference>
<evidence type="ECO:0000313" key="12">
    <source>
        <dbReference type="EMBL" id="KPL78772.1"/>
    </source>
</evidence>
<comment type="function">
    <text evidence="8">The phosphoenolpyruvate-dependent sugar phosphotransferase system (sugar PTS), a major carbohydrate active transport system, catalyzes the phosphorylation of incoming sugar substrates concomitantly with their translocation across the cell membrane. The enzyme II UlaABC PTS system is involved in ascorbate transport.</text>
</comment>
<dbReference type="SUPFAM" id="SSF55804">
    <property type="entry name" value="Phoshotransferase/anion transport protein"/>
    <property type="match status" value="1"/>
</dbReference>
<organism evidence="12 13">
    <name type="scientific">Ornatilinea apprima</name>
    <dbReference type="NCBI Taxonomy" id="1134406"/>
    <lineage>
        <taxon>Bacteria</taxon>
        <taxon>Bacillati</taxon>
        <taxon>Chloroflexota</taxon>
        <taxon>Anaerolineae</taxon>
        <taxon>Anaerolineales</taxon>
        <taxon>Anaerolineaceae</taxon>
        <taxon>Ornatilinea</taxon>
    </lineage>
</organism>
<evidence type="ECO:0000256" key="6">
    <source>
        <dbReference type="ARBA" id="ARBA00022683"/>
    </source>
</evidence>
<dbReference type="Gene3D" id="3.40.930.10">
    <property type="entry name" value="Mannitol-specific EII, Chain A"/>
    <property type="match status" value="1"/>
</dbReference>
<dbReference type="PANTHER" id="PTHR36203:SF1">
    <property type="entry name" value="ASCORBATE-SPECIFIC PTS SYSTEM EIIA COMPONENT"/>
    <property type="match status" value="1"/>
</dbReference>
<protein>
    <recommendedName>
        <fullName evidence="9">Ascorbate-specific PTS system EIIA component</fullName>
    </recommendedName>
    <alternativeName>
        <fullName evidence="10">Ascorbate-specific phosphotransferase enzyme IIA component</fullName>
    </alternativeName>
</protein>
<proteinExistence type="predicted"/>
<keyword evidence="6" id="KW-0598">Phosphotransferase system</keyword>
<evidence type="ECO:0000256" key="9">
    <source>
        <dbReference type="ARBA" id="ARBA00041175"/>
    </source>
</evidence>
<evidence type="ECO:0000256" key="7">
    <source>
        <dbReference type="ARBA" id="ARBA00022777"/>
    </source>
</evidence>
<comment type="caution">
    <text evidence="12">The sequence shown here is derived from an EMBL/GenBank/DDBJ whole genome shotgun (WGS) entry which is preliminary data.</text>
</comment>
<dbReference type="InterPro" id="IPR002178">
    <property type="entry name" value="PTS_EIIA_type-2_dom"/>
</dbReference>
<evidence type="ECO:0000259" key="11">
    <source>
        <dbReference type="PROSITE" id="PS51094"/>
    </source>
</evidence>
<evidence type="ECO:0000256" key="4">
    <source>
        <dbReference type="ARBA" id="ARBA00022553"/>
    </source>
</evidence>
<dbReference type="EMBL" id="LGCL01000016">
    <property type="protein sequence ID" value="KPL78772.1"/>
    <property type="molecule type" value="Genomic_DNA"/>
</dbReference>
<feature type="domain" description="PTS EIIA type-2" evidence="11">
    <location>
        <begin position="4"/>
        <end position="145"/>
    </location>
</feature>
<dbReference type="GO" id="GO:0005737">
    <property type="term" value="C:cytoplasm"/>
    <property type="evidence" value="ECO:0007669"/>
    <property type="project" value="UniProtKB-SubCell"/>
</dbReference>
<dbReference type="CDD" id="cd00211">
    <property type="entry name" value="PTS_IIA_fru"/>
    <property type="match status" value="1"/>
</dbReference>